<dbReference type="Proteomes" id="UP000005446">
    <property type="component" value="Unassembled WGS sequence"/>
</dbReference>
<keyword evidence="4 5" id="KW-0408">Iron</keyword>
<dbReference type="InterPro" id="IPR050121">
    <property type="entry name" value="Cytochrome_P450_monoxygenase"/>
</dbReference>
<keyword evidence="5" id="KW-0349">Heme</keyword>
<dbReference type="GO" id="GO:0020037">
    <property type="term" value="F:heme binding"/>
    <property type="evidence" value="ECO:0007669"/>
    <property type="project" value="InterPro"/>
</dbReference>
<dbReference type="InParanoid" id="H0EKC4"/>
<dbReference type="InterPro" id="IPR017972">
    <property type="entry name" value="Cyt_P450_CS"/>
</dbReference>
<evidence type="ECO:0000256" key="2">
    <source>
        <dbReference type="ARBA" id="ARBA00010617"/>
    </source>
</evidence>
<dbReference type="InterPro" id="IPR036396">
    <property type="entry name" value="Cyt_P450_sf"/>
</dbReference>
<proteinExistence type="inferred from homology"/>
<dbReference type="SUPFAM" id="SSF48264">
    <property type="entry name" value="Cytochrome P450"/>
    <property type="match status" value="1"/>
</dbReference>
<comment type="caution">
    <text evidence="6">The sequence shown here is derived from an EMBL/GenBank/DDBJ whole genome shotgun (WGS) entry which is preliminary data.</text>
</comment>
<keyword evidence="5" id="KW-0560">Oxidoreductase</keyword>
<dbReference type="PROSITE" id="PS00086">
    <property type="entry name" value="CYTOCHROME_P450"/>
    <property type="match status" value="1"/>
</dbReference>
<keyword evidence="7" id="KW-1185">Reference proteome</keyword>
<evidence type="ECO:0000313" key="6">
    <source>
        <dbReference type="EMBL" id="EHL00994.1"/>
    </source>
</evidence>
<gene>
    <name evidence="6" type="ORF">M7I_3021</name>
</gene>
<keyword evidence="3 5" id="KW-0479">Metal-binding</keyword>
<dbReference type="HOGENOM" id="CLU_001570_25_2_1"/>
<evidence type="ECO:0000256" key="5">
    <source>
        <dbReference type="RuleBase" id="RU000461"/>
    </source>
</evidence>
<dbReference type="AlphaFoldDB" id="H0EKC4"/>
<evidence type="ECO:0000256" key="3">
    <source>
        <dbReference type="ARBA" id="ARBA00022723"/>
    </source>
</evidence>
<dbReference type="OrthoDB" id="1470350at2759"/>
<dbReference type="GO" id="GO:0004497">
    <property type="term" value="F:monooxygenase activity"/>
    <property type="evidence" value="ECO:0007669"/>
    <property type="project" value="UniProtKB-KW"/>
</dbReference>
<dbReference type="Gene3D" id="1.10.630.10">
    <property type="entry name" value="Cytochrome P450"/>
    <property type="match status" value="2"/>
</dbReference>
<dbReference type="GO" id="GO:0016705">
    <property type="term" value="F:oxidoreductase activity, acting on paired donors, with incorporation or reduction of molecular oxygen"/>
    <property type="evidence" value="ECO:0007669"/>
    <property type="project" value="InterPro"/>
</dbReference>
<dbReference type="GO" id="GO:0005506">
    <property type="term" value="F:iron ion binding"/>
    <property type="evidence" value="ECO:0007669"/>
    <property type="project" value="InterPro"/>
</dbReference>
<evidence type="ECO:0000313" key="7">
    <source>
        <dbReference type="Proteomes" id="UP000005446"/>
    </source>
</evidence>
<evidence type="ECO:0000256" key="4">
    <source>
        <dbReference type="ARBA" id="ARBA00023004"/>
    </source>
</evidence>
<dbReference type="PANTHER" id="PTHR24305">
    <property type="entry name" value="CYTOCHROME P450"/>
    <property type="match status" value="1"/>
</dbReference>
<keyword evidence="5" id="KW-0503">Monooxygenase</keyword>
<sequence length="381" mass="43101">MGHDPFREAGSDTFVLATPSGNMLWSSDDTVIRGLFEQHPKVDAPVEFLKFWNVWGPTIASVQGAEWKVHRKAVTAGFGPAMNHTVWKETLSQTQKLATHWTEDHQAIVPVVRYWTSRLALHIICNGFFGMKVEWNADNQKSLPTGHKIALDAALPKFIENLAVFVTVPTALLSRLPVKKFRDTYENFTEITTYLDEFRAKVLNNVEAVPAKKSKTILESVVLSEVSEKNPLAKETHQIPENTLTLINNAGAARNPKTWKRSKISKERRNALSDSPALDFDPDRWLDEKDQRLANWTAFGAGGRVCPGKEFANIELTAAMATLFKLYSLELVVVKENDETDDMAWKRTRDQAIRMFYDDMEANITIGVHKDIPIRIVERVV</sequence>
<organism evidence="6 7">
    <name type="scientific">Glarea lozoyensis (strain ATCC 74030 / MF5533)</name>
    <dbReference type="NCBI Taxonomy" id="1104152"/>
    <lineage>
        <taxon>Eukaryota</taxon>
        <taxon>Fungi</taxon>
        <taxon>Dikarya</taxon>
        <taxon>Ascomycota</taxon>
        <taxon>Pezizomycotina</taxon>
        <taxon>Leotiomycetes</taxon>
        <taxon>Helotiales</taxon>
        <taxon>Helotiaceae</taxon>
        <taxon>Glarea</taxon>
    </lineage>
</organism>
<dbReference type="Pfam" id="PF00067">
    <property type="entry name" value="p450"/>
    <property type="match status" value="1"/>
</dbReference>
<dbReference type="InterPro" id="IPR001128">
    <property type="entry name" value="Cyt_P450"/>
</dbReference>
<accession>H0EKC4</accession>
<name>H0EKC4_GLAL7</name>
<comment type="similarity">
    <text evidence="2 5">Belongs to the cytochrome P450 family.</text>
</comment>
<dbReference type="PANTHER" id="PTHR24305:SF166">
    <property type="entry name" value="CYTOCHROME P450 12A4, MITOCHONDRIAL-RELATED"/>
    <property type="match status" value="1"/>
</dbReference>
<reference evidence="6 7" key="1">
    <citation type="journal article" date="2012" name="Eukaryot. Cell">
        <title>Genome sequence of the fungus Glarea lozoyensis: the first genome sequence of a species from the Helotiaceae family.</title>
        <authorList>
            <person name="Youssar L."/>
            <person name="Gruening B.A."/>
            <person name="Erxleben A."/>
            <person name="Guenther S."/>
            <person name="Huettel W."/>
        </authorList>
    </citation>
    <scope>NUCLEOTIDE SEQUENCE [LARGE SCALE GENOMIC DNA]</scope>
    <source>
        <strain evidence="7">ATCC 74030 / MF5533</strain>
    </source>
</reference>
<protein>
    <submittedName>
        <fullName evidence="6">Putative Cytochrome 2U1</fullName>
    </submittedName>
</protein>
<comment type="cofactor">
    <cofactor evidence="1">
        <name>heme</name>
        <dbReference type="ChEBI" id="CHEBI:30413"/>
    </cofactor>
</comment>
<evidence type="ECO:0000256" key="1">
    <source>
        <dbReference type="ARBA" id="ARBA00001971"/>
    </source>
</evidence>
<dbReference type="EMBL" id="AGUE01000067">
    <property type="protein sequence ID" value="EHL00994.1"/>
    <property type="molecule type" value="Genomic_DNA"/>
</dbReference>